<keyword evidence="7" id="KW-0520">NAD</keyword>
<proteinExistence type="inferred from homology"/>
<sequence>MATETIKASVLHGPRDLRVEDRQLSPPEPTELQVAVKATGICGSDQHYFQHFRNGDILVREPMSLGHESAGVVVAVGSAVTGFQPGDRVALEVGLSCGECKLCARGRYNLCQGMRFRSSAKAFPHFQGTLQERINHPAKWCHKLPESVSFDEGSLLEPLSVAIHAIRRSPQPKGSRALVLGAGAVGLLVAAMLRVEEASSITIADIEGSRVDFATANGFADHGVVVPRKRPASDATADKLALAQETAQLLRGGEAGEHFDVVYECTGVEPCVQAGIYAAATGGALMLIGMGTPVQTLPVSAAALREVDILGVFRYANTYAYGLEVLSTKGQGRLPDVGKLVSHRFSGMDGIPGAFATAGKPVGDDGNLVLKVMIEF</sequence>
<dbReference type="GO" id="GO:0008270">
    <property type="term" value="F:zinc ion binding"/>
    <property type="evidence" value="ECO:0007669"/>
    <property type="project" value="InterPro"/>
</dbReference>
<dbReference type="AlphaFoldDB" id="A0A8K0SSP9"/>
<keyword evidence="12" id="KW-1185">Reference proteome</keyword>
<accession>A0A8K0SSP9</accession>
<evidence type="ECO:0000256" key="7">
    <source>
        <dbReference type="ARBA" id="ARBA00023027"/>
    </source>
</evidence>
<keyword evidence="5 8" id="KW-0862">Zinc</keyword>
<gene>
    <name evidence="11" type="ORF">B0I35DRAFT_450683</name>
</gene>
<comment type="pathway">
    <text evidence="2">Carbohydrate degradation.</text>
</comment>
<dbReference type="InterPro" id="IPR036291">
    <property type="entry name" value="NAD(P)-bd_dom_sf"/>
</dbReference>
<dbReference type="Gene3D" id="3.90.180.10">
    <property type="entry name" value="Medium-chain alcohol dehydrogenases, catalytic domain"/>
    <property type="match status" value="1"/>
</dbReference>
<dbReference type="Pfam" id="PF00107">
    <property type="entry name" value="ADH_zinc_N"/>
    <property type="match status" value="1"/>
</dbReference>
<dbReference type="EMBL" id="JAGPNK010000005">
    <property type="protein sequence ID" value="KAH7321296.1"/>
    <property type="molecule type" value="Genomic_DNA"/>
</dbReference>
<dbReference type="SUPFAM" id="SSF51735">
    <property type="entry name" value="NAD(P)-binding Rossmann-fold domains"/>
    <property type="match status" value="1"/>
</dbReference>
<feature type="domain" description="Alcohol dehydrogenase-like N-terminal" evidence="10">
    <location>
        <begin position="29"/>
        <end position="146"/>
    </location>
</feature>
<reference evidence="11" key="1">
    <citation type="journal article" date="2021" name="Nat. Commun.">
        <title>Genetic determinants of endophytism in the Arabidopsis root mycobiome.</title>
        <authorList>
            <person name="Mesny F."/>
            <person name="Miyauchi S."/>
            <person name="Thiergart T."/>
            <person name="Pickel B."/>
            <person name="Atanasova L."/>
            <person name="Karlsson M."/>
            <person name="Huettel B."/>
            <person name="Barry K.W."/>
            <person name="Haridas S."/>
            <person name="Chen C."/>
            <person name="Bauer D."/>
            <person name="Andreopoulos W."/>
            <person name="Pangilinan J."/>
            <person name="LaButti K."/>
            <person name="Riley R."/>
            <person name="Lipzen A."/>
            <person name="Clum A."/>
            <person name="Drula E."/>
            <person name="Henrissat B."/>
            <person name="Kohler A."/>
            <person name="Grigoriev I.V."/>
            <person name="Martin F.M."/>
            <person name="Hacquard S."/>
        </authorList>
    </citation>
    <scope>NUCLEOTIDE SEQUENCE</scope>
    <source>
        <strain evidence="11">MPI-CAGE-CH-0235</strain>
    </source>
</reference>
<evidence type="ECO:0000256" key="4">
    <source>
        <dbReference type="ARBA" id="ARBA00022723"/>
    </source>
</evidence>
<dbReference type="InterPro" id="IPR013149">
    <property type="entry name" value="ADH-like_C"/>
</dbReference>
<keyword evidence="4 8" id="KW-0479">Metal-binding</keyword>
<dbReference type="GO" id="GO:0003939">
    <property type="term" value="F:L-iditol 2-dehydrogenase (NAD+) activity"/>
    <property type="evidence" value="ECO:0007669"/>
    <property type="project" value="TreeGrafter"/>
</dbReference>
<keyword evidence="6" id="KW-0560">Oxidoreductase</keyword>
<evidence type="ECO:0000313" key="11">
    <source>
        <dbReference type="EMBL" id="KAH7321296.1"/>
    </source>
</evidence>
<dbReference type="GO" id="GO:0006062">
    <property type="term" value="P:sorbitol catabolic process"/>
    <property type="evidence" value="ECO:0007669"/>
    <property type="project" value="TreeGrafter"/>
</dbReference>
<dbReference type="OrthoDB" id="5363962at2759"/>
<feature type="domain" description="Alcohol dehydrogenase-like C-terminal" evidence="9">
    <location>
        <begin position="184"/>
        <end position="324"/>
    </location>
</feature>
<dbReference type="PANTHER" id="PTHR43161">
    <property type="entry name" value="SORBITOL DEHYDROGENASE"/>
    <property type="match status" value="1"/>
</dbReference>
<dbReference type="Proteomes" id="UP000813444">
    <property type="component" value="Unassembled WGS sequence"/>
</dbReference>
<dbReference type="CDD" id="cd05285">
    <property type="entry name" value="sorbitol_DH"/>
    <property type="match status" value="1"/>
</dbReference>
<evidence type="ECO:0000256" key="3">
    <source>
        <dbReference type="ARBA" id="ARBA00008072"/>
    </source>
</evidence>
<dbReference type="Pfam" id="PF08240">
    <property type="entry name" value="ADH_N"/>
    <property type="match status" value="1"/>
</dbReference>
<comment type="caution">
    <text evidence="11">The sequence shown here is derived from an EMBL/GenBank/DDBJ whole genome shotgun (WGS) entry which is preliminary data.</text>
</comment>
<evidence type="ECO:0000256" key="2">
    <source>
        <dbReference type="ARBA" id="ARBA00004921"/>
    </source>
</evidence>
<dbReference type="InterPro" id="IPR011032">
    <property type="entry name" value="GroES-like_sf"/>
</dbReference>
<evidence type="ECO:0000259" key="10">
    <source>
        <dbReference type="Pfam" id="PF08240"/>
    </source>
</evidence>
<name>A0A8K0SSP9_9HYPO</name>
<comment type="cofactor">
    <cofactor evidence="1 8">
        <name>Zn(2+)</name>
        <dbReference type="ChEBI" id="CHEBI:29105"/>
    </cofactor>
</comment>
<evidence type="ECO:0000256" key="5">
    <source>
        <dbReference type="ARBA" id="ARBA00022833"/>
    </source>
</evidence>
<organism evidence="11 12">
    <name type="scientific">Stachybotrys elegans</name>
    <dbReference type="NCBI Taxonomy" id="80388"/>
    <lineage>
        <taxon>Eukaryota</taxon>
        <taxon>Fungi</taxon>
        <taxon>Dikarya</taxon>
        <taxon>Ascomycota</taxon>
        <taxon>Pezizomycotina</taxon>
        <taxon>Sordariomycetes</taxon>
        <taxon>Hypocreomycetidae</taxon>
        <taxon>Hypocreales</taxon>
        <taxon>Stachybotryaceae</taxon>
        <taxon>Stachybotrys</taxon>
    </lineage>
</organism>
<dbReference type="Gene3D" id="3.40.50.720">
    <property type="entry name" value="NAD(P)-binding Rossmann-like Domain"/>
    <property type="match status" value="1"/>
</dbReference>
<dbReference type="PROSITE" id="PS00059">
    <property type="entry name" value="ADH_ZINC"/>
    <property type="match status" value="1"/>
</dbReference>
<evidence type="ECO:0000256" key="6">
    <source>
        <dbReference type="ARBA" id="ARBA00023002"/>
    </source>
</evidence>
<evidence type="ECO:0000256" key="8">
    <source>
        <dbReference type="RuleBase" id="RU361277"/>
    </source>
</evidence>
<comment type="similarity">
    <text evidence="3 8">Belongs to the zinc-containing alcohol dehydrogenase family.</text>
</comment>
<protein>
    <submittedName>
        <fullName evidence="11">Chaperonin 10-like protein</fullName>
    </submittedName>
</protein>
<evidence type="ECO:0000259" key="9">
    <source>
        <dbReference type="Pfam" id="PF00107"/>
    </source>
</evidence>
<dbReference type="PANTHER" id="PTHR43161:SF25">
    <property type="entry name" value="ALCOHOL DEHYDROGENASE, PUTATIVE (AFU_ORTHOLOGUE AFUA_1G14390)-RELATED"/>
    <property type="match status" value="1"/>
</dbReference>
<evidence type="ECO:0000256" key="1">
    <source>
        <dbReference type="ARBA" id="ARBA00001947"/>
    </source>
</evidence>
<dbReference type="InterPro" id="IPR002328">
    <property type="entry name" value="ADH_Zn_CS"/>
</dbReference>
<dbReference type="SUPFAM" id="SSF50129">
    <property type="entry name" value="GroES-like"/>
    <property type="match status" value="1"/>
</dbReference>
<dbReference type="InterPro" id="IPR013154">
    <property type="entry name" value="ADH-like_N"/>
</dbReference>
<evidence type="ECO:0000313" key="12">
    <source>
        <dbReference type="Proteomes" id="UP000813444"/>
    </source>
</evidence>
<dbReference type="InterPro" id="IPR045306">
    <property type="entry name" value="SDH-like"/>
</dbReference>